<organism evidence="1 2">
    <name type="scientific">Castilleja foliolosa</name>
    <dbReference type="NCBI Taxonomy" id="1961234"/>
    <lineage>
        <taxon>Eukaryota</taxon>
        <taxon>Viridiplantae</taxon>
        <taxon>Streptophyta</taxon>
        <taxon>Embryophyta</taxon>
        <taxon>Tracheophyta</taxon>
        <taxon>Spermatophyta</taxon>
        <taxon>Magnoliopsida</taxon>
        <taxon>eudicotyledons</taxon>
        <taxon>Gunneridae</taxon>
        <taxon>Pentapetalae</taxon>
        <taxon>asterids</taxon>
        <taxon>lamiids</taxon>
        <taxon>Lamiales</taxon>
        <taxon>Orobanchaceae</taxon>
        <taxon>Pedicularideae</taxon>
        <taxon>Castillejinae</taxon>
        <taxon>Castilleja</taxon>
    </lineage>
</organism>
<evidence type="ECO:0000313" key="1">
    <source>
        <dbReference type="EMBL" id="KAL3654692.1"/>
    </source>
</evidence>
<keyword evidence="2" id="KW-1185">Reference proteome</keyword>
<comment type="caution">
    <text evidence="1">The sequence shown here is derived from an EMBL/GenBank/DDBJ whole genome shotgun (WGS) entry which is preliminary data.</text>
</comment>
<dbReference type="Proteomes" id="UP001632038">
    <property type="component" value="Unassembled WGS sequence"/>
</dbReference>
<gene>
    <name evidence="1" type="ORF">CASFOL_001427</name>
</gene>
<reference evidence="2" key="1">
    <citation type="journal article" date="2024" name="IScience">
        <title>Strigolactones Initiate the Formation of Haustorium-like Structures in Castilleja.</title>
        <authorList>
            <person name="Buerger M."/>
            <person name="Peterson D."/>
            <person name="Chory J."/>
        </authorList>
    </citation>
    <scope>NUCLEOTIDE SEQUENCE [LARGE SCALE GENOMIC DNA]</scope>
</reference>
<proteinExistence type="predicted"/>
<name>A0ABD3EJT7_9LAMI</name>
<accession>A0ABD3EJT7</accession>
<dbReference type="AlphaFoldDB" id="A0ABD3EJT7"/>
<dbReference type="EMBL" id="JAVIJP010000003">
    <property type="protein sequence ID" value="KAL3654692.1"/>
    <property type="molecule type" value="Genomic_DNA"/>
</dbReference>
<evidence type="ECO:0000313" key="2">
    <source>
        <dbReference type="Proteomes" id="UP001632038"/>
    </source>
</evidence>
<protein>
    <submittedName>
        <fullName evidence="1">Uncharacterized protein</fullName>
    </submittedName>
</protein>
<sequence>MQAQVAVVPYLGGIMIMDQKNPCFVKGMFRGVSKIETNAWRLVSALQREEVRKNEVKSHTLNRIGLISCLNGTENAELRVEQVAHVRDRSLELRGRRSYANKEECVTFFKGADIGEFQTLADWSGTLKLAGARRENQLDGAGRVRKEPNNLDRVREVSGTRKRSKILKDNREEFGHGLETCGTTCLGVDLGKVARNLQRSPHLKILGDQVGSKNGSAPMSYDAGVFAGKNELSGEAKIGSTRTSNFFGGGGLLAP</sequence>